<feature type="compositionally biased region" description="Polar residues" evidence="1">
    <location>
        <begin position="137"/>
        <end position="150"/>
    </location>
</feature>
<reference evidence="2" key="1">
    <citation type="submission" date="2015-09" db="EMBL/GenBank/DDBJ databases">
        <title>De novo assembly of Pectinophora gossypiella (Pink Bollworm) gut transcriptome.</title>
        <authorList>
            <person name="Tassone E.E."/>
        </authorList>
    </citation>
    <scope>NUCLEOTIDE SEQUENCE</scope>
</reference>
<feature type="non-terminal residue" evidence="2">
    <location>
        <position position="202"/>
    </location>
</feature>
<proteinExistence type="predicted"/>
<evidence type="ECO:0000256" key="1">
    <source>
        <dbReference type="SAM" id="MobiDB-lite"/>
    </source>
</evidence>
<feature type="region of interest" description="Disordered" evidence="1">
    <location>
        <begin position="134"/>
        <end position="175"/>
    </location>
</feature>
<dbReference type="AlphaFoldDB" id="A0A1E1VYG6"/>
<feature type="compositionally biased region" description="Basic and acidic residues" evidence="1">
    <location>
        <begin position="26"/>
        <end position="40"/>
    </location>
</feature>
<feature type="non-terminal residue" evidence="2">
    <location>
        <position position="1"/>
    </location>
</feature>
<dbReference type="EMBL" id="GDQN01011325">
    <property type="protein sequence ID" value="JAT79729.1"/>
    <property type="molecule type" value="Transcribed_RNA"/>
</dbReference>
<evidence type="ECO:0000313" key="2">
    <source>
        <dbReference type="EMBL" id="JAT79729.1"/>
    </source>
</evidence>
<sequence length="202" mass="22929">RQYELPRETTTTTPEPKRPVATTKETQTEPPKEEPTTKTEDTEDIAVKTVSKIKQVDPKNIEQEQQIPVAVVYDEEQPVLKSNRAKSGERSRARKQRRRLSKPTIDPVKAIEPVENKDVKAKILPKPEIAPVKETAKVSTTSKPRQATTKKTQDETSKTVTESTHKIKRIRERDPVVPIVESENRVYSHTGQFVYSYESGDG</sequence>
<gene>
    <name evidence="2" type="ORF">g.19028</name>
</gene>
<feature type="region of interest" description="Disordered" evidence="1">
    <location>
        <begin position="75"/>
        <end position="112"/>
    </location>
</feature>
<feature type="region of interest" description="Disordered" evidence="1">
    <location>
        <begin position="1"/>
        <end position="45"/>
    </location>
</feature>
<dbReference type="OrthoDB" id="7445685at2759"/>
<organism evidence="2">
    <name type="scientific">Pectinophora gossypiella</name>
    <name type="common">Cotton pink bollworm</name>
    <name type="synonym">Depressaria gossypiella</name>
    <dbReference type="NCBI Taxonomy" id="13191"/>
    <lineage>
        <taxon>Eukaryota</taxon>
        <taxon>Metazoa</taxon>
        <taxon>Ecdysozoa</taxon>
        <taxon>Arthropoda</taxon>
        <taxon>Hexapoda</taxon>
        <taxon>Insecta</taxon>
        <taxon>Pterygota</taxon>
        <taxon>Neoptera</taxon>
        <taxon>Endopterygota</taxon>
        <taxon>Lepidoptera</taxon>
        <taxon>Glossata</taxon>
        <taxon>Ditrysia</taxon>
        <taxon>Gelechioidea</taxon>
        <taxon>Gelechiidae</taxon>
        <taxon>Apatetrinae</taxon>
        <taxon>Pectinophora</taxon>
    </lineage>
</organism>
<accession>A0A1E1VYG6</accession>
<protein>
    <submittedName>
        <fullName evidence="2">Uncharacterized protein</fullName>
    </submittedName>
</protein>
<name>A0A1E1VYG6_PECGO</name>
<feature type="compositionally biased region" description="Basic residues" evidence="1">
    <location>
        <begin position="92"/>
        <end position="101"/>
    </location>
</feature>